<dbReference type="Pfam" id="PF00067">
    <property type="entry name" value="p450"/>
    <property type="match status" value="1"/>
</dbReference>
<feature type="chain" id="PRO_5040829426" description="Cytochrome P450" evidence="7">
    <location>
        <begin position="20"/>
        <end position="518"/>
    </location>
</feature>
<evidence type="ECO:0000256" key="6">
    <source>
        <dbReference type="RuleBase" id="RU000461"/>
    </source>
</evidence>
<dbReference type="PROSITE" id="PS00086">
    <property type="entry name" value="CYTOCHROME_P450"/>
    <property type="match status" value="1"/>
</dbReference>
<dbReference type="Proteomes" id="UP001140217">
    <property type="component" value="Unassembled WGS sequence"/>
</dbReference>
<comment type="similarity">
    <text evidence="6">Belongs to the cytochrome P450 family.</text>
</comment>
<evidence type="ECO:0000256" key="3">
    <source>
        <dbReference type="ARBA" id="ARBA00023002"/>
    </source>
</evidence>
<dbReference type="InterPro" id="IPR050121">
    <property type="entry name" value="Cytochrome_P450_monoxygenase"/>
</dbReference>
<accession>A0A9W8HKD2</accession>
<dbReference type="PANTHER" id="PTHR24305">
    <property type="entry name" value="CYTOCHROME P450"/>
    <property type="match status" value="1"/>
</dbReference>
<keyword evidence="7" id="KW-0732">Signal</keyword>
<comment type="cofactor">
    <cofactor evidence="1 5">
        <name>heme</name>
        <dbReference type="ChEBI" id="CHEBI:30413"/>
    </cofactor>
</comment>
<feature type="signal peptide" evidence="7">
    <location>
        <begin position="1"/>
        <end position="19"/>
    </location>
</feature>
<dbReference type="Gene3D" id="1.10.630.10">
    <property type="entry name" value="Cytochrome P450"/>
    <property type="match status" value="1"/>
</dbReference>
<protein>
    <recommendedName>
        <fullName evidence="10">Cytochrome P450</fullName>
    </recommendedName>
</protein>
<comment type="caution">
    <text evidence="8">The sequence shown here is derived from an EMBL/GenBank/DDBJ whole genome shotgun (WGS) entry which is preliminary data.</text>
</comment>
<reference evidence="8" key="1">
    <citation type="submission" date="2022-07" db="EMBL/GenBank/DDBJ databases">
        <title>Phylogenomic reconstructions and comparative analyses of Kickxellomycotina fungi.</title>
        <authorList>
            <person name="Reynolds N.K."/>
            <person name="Stajich J.E."/>
            <person name="Barry K."/>
            <person name="Grigoriev I.V."/>
            <person name="Crous P."/>
            <person name="Smith M.E."/>
        </authorList>
    </citation>
    <scope>NUCLEOTIDE SEQUENCE</scope>
    <source>
        <strain evidence="8">NBRC 105414</strain>
    </source>
</reference>
<evidence type="ECO:0000256" key="7">
    <source>
        <dbReference type="SAM" id="SignalP"/>
    </source>
</evidence>
<evidence type="ECO:0000256" key="5">
    <source>
        <dbReference type="PIRSR" id="PIRSR602401-1"/>
    </source>
</evidence>
<keyword evidence="2 5" id="KW-0479">Metal-binding</keyword>
<keyword evidence="3 6" id="KW-0560">Oxidoreductase</keyword>
<evidence type="ECO:0000256" key="4">
    <source>
        <dbReference type="ARBA" id="ARBA00023004"/>
    </source>
</evidence>
<gene>
    <name evidence="8" type="ORF">H4R18_001247</name>
</gene>
<feature type="binding site" description="axial binding residue" evidence="5">
    <location>
        <position position="442"/>
    </location>
    <ligand>
        <name>heme</name>
        <dbReference type="ChEBI" id="CHEBI:30413"/>
    </ligand>
    <ligandPart>
        <name>Fe</name>
        <dbReference type="ChEBI" id="CHEBI:18248"/>
    </ligandPart>
</feature>
<evidence type="ECO:0008006" key="10">
    <source>
        <dbReference type="Google" id="ProtNLM"/>
    </source>
</evidence>
<keyword evidence="6" id="KW-0503">Monooxygenase</keyword>
<dbReference type="SUPFAM" id="SSF48264">
    <property type="entry name" value="Cytochrome P450"/>
    <property type="match status" value="1"/>
</dbReference>
<dbReference type="AlphaFoldDB" id="A0A9W8HKD2"/>
<dbReference type="InterPro" id="IPR017972">
    <property type="entry name" value="Cyt_P450_CS"/>
</dbReference>
<dbReference type="InterPro" id="IPR002401">
    <property type="entry name" value="Cyt_P450_E_grp-I"/>
</dbReference>
<dbReference type="GO" id="GO:0044550">
    <property type="term" value="P:secondary metabolite biosynthetic process"/>
    <property type="evidence" value="ECO:0007669"/>
    <property type="project" value="UniProtKB-ARBA"/>
</dbReference>
<evidence type="ECO:0000313" key="9">
    <source>
        <dbReference type="Proteomes" id="UP001140217"/>
    </source>
</evidence>
<dbReference type="OrthoDB" id="1470350at2759"/>
<dbReference type="GO" id="GO:0016705">
    <property type="term" value="F:oxidoreductase activity, acting on paired donors, with incorporation or reduction of molecular oxygen"/>
    <property type="evidence" value="ECO:0007669"/>
    <property type="project" value="InterPro"/>
</dbReference>
<evidence type="ECO:0000313" key="8">
    <source>
        <dbReference type="EMBL" id="KAJ2784259.1"/>
    </source>
</evidence>
<dbReference type="PANTHER" id="PTHR24305:SF235">
    <property type="entry name" value="CYTOCHROME P450 MONOOXYGENASE APDB-RELATED"/>
    <property type="match status" value="1"/>
</dbReference>
<sequence length="518" mass="57671">MGTMGLADLLLLLARPAHACACAGAYLAWRVAYALWLSPLRNVPGPFWARISKLPMFLHDVRGTEREFMLQNCARYGSVFVMEPAKVAVCDPDDCLTVLGSHAFAKDALYDRVDFLEPNVFLTRDPALNRHRRRQIGPALGLHSLLRMEPAILAAGPRQLLAKWDRAVAASADGRARVCYYYDFSLMTFDVISSLGFGRAHRSLTTGDRRIVEWVRQSFTLMFLQIVVPVVKWPPLRRLLAGPLYRGVDEFIAFGARAIDDRRRTVRDGPRPSDMLQSFIDAEDPESRVRMTPAQVTTETIITLLAGADTSSNTLCWTLHLLLLHPPLLARAVREVRAAFAAGHVIAFEEARARLPFLEACVYESMRLRPVSGNLPRCIPRGGVVLQRHFIPEGHTCSVSIAAANTNPAVWAKPLVFWPDRFLANEPARRRMLTFSAGVRACPGRHLAWIEIVTTLANVLSAFDLALPDDALFTPRTLDAAGQPETMPHFSAITCSPKFPDRDCVVMVSRRRDAASLN</sequence>
<evidence type="ECO:0000256" key="2">
    <source>
        <dbReference type="ARBA" id="ARBA00022723"/>
    </source>
</evidence>
<keyword evidence="5 6" id="KW-0349">Heme</keyword>
<dbReference type="GO" id="GO:0004497">
    <property type="term" value="F:monooxygenase activity"/>
    <property type="evidence" value="ECO:0007669"/>
    <property type="project" value="UniProtKB-KW"/>
</dbReference>
<dbReference type="InterPro" id="IPR001128">
    <property type="entry name" value="Cyt_P450"/>
</dbReference>
<dbReference type="GO" id="GO:0005506">
    <property type="term" value="F:iron ion binding"/>
    <property type="evidence" value="ECO:0007669"/>
    <property type="project" value="InterPro"/>
</dbReference>
<dbReference type="EMBL" id="JANBUL010000030">
    <property type="protein sequence ID" value="KAJ2784259.1"/>
    <property type="molecule type" value="Genomic_DNA"/>
</dbReference>
<dbReference type="InterPro" id="IPR036396">
    <property type="entry name" value="Cyt_P450_sf"/>
</dbReference>
<dbReference type="PRINTS" id="PR00385">
    <property type="entry name" value="P450"/>
</dbReference>
<keyword evidence="9" id="KW-1185">Reference proteome</keyword>
<organism evidence="8 9">
    <name type="scientific">Coemansia javaensis</name>
    <dbReference type="NCBI Taxonomy" id="2761396"/>
    <lineage>
        <taxon>Eukaryota</taxon>
        <taxon>Fungi</taxon>
        <taxon>Fungi incertae sedis</taxon>
        <taxon>Zoopagomycota</taxon>
        <taxon>Kickxellomycotina</taxon>
        <taxon>Kickxellomycetes</taxon>
        <taxon>Kickxellales</taxon>
        <taxon>Kickxellaceae</taxon>
        <taxon>Coemansia</taxon>
    </lineage>
</organism>
<evidence type="ECO:0000256" key="1">
    <source>
        <dbReference type="ARBA" id="ARBA00001971"/>
    </source>
</evidence>
<proteinExistence type="inferred from homology"/>
<keyword evidence="4 5" id="KW-0408">Iron</keyword>
<dbReference type="GO" id="GO:0020037">
    <property type="term" value="F:heme binding"/>
    <property type="evidence" value="ECO:0007669"/>
    <property type="project" value="InterPro"/>
</dbReference>
<dbReference type="PRINTS" id="PR00463">
    <property type="entry name" value="EP450I"/>
</dbReference>
<name>A0A9W8HKD2_9FUNG</name>